<gene>
    <name evidence="2" type="ORF">OB236_01925</name>
</gene>
<dbReference type="RefSeq" id="WP_408638399.1">
    <property type="nucleotide sequence ID" value="NZ_JAOQIO010000007.1"/>
</dbReference>
<dbReference type="Pfam" id="PF00149">
    <property type="entry name" value="Metallophos"/>
    <property type="match status" value="1"/>
</dbReference>
<comment type="caution">
    <text evidence="2">The sequence shown here is derived from an EMBL/GenBank/DDBJ whole genome shotgun (WGS) entry which is preliminary data.</text>
</comment>
<dbReference type="Proteomes" id="UP001652445">
    <property type="component" value="Unassembled WGS sequence"/>
</dbReference>
<dbReference type="EMBL" id="JAOQIO010000007">
    <property type="protein sequence ID" value="MCU6790875.1"/>
    <property type="molecule type" value="Genomic_DNA"/>
</dbReference>
<accession>A0ABT2U8B6</accession>
<name>A0ABT2U8B6_9BACL</name>
<proteinExistence type="predicted"/>
<organism evidence="2 3">
    <name type="scientific">Paenibacillus baimaensis</name>
    <dbReference type="NCBI Taxonomy" id="2982185"/>
    <lineage>
        <taxon>Bacteria</taxon>
        <taxon>Bacillati</taxon>
        <taxon>Bacillota</taxon>
        <taxon>Bacilli</taxon>
        <taxon>Bacillales</taxon>
        <taxon>Paenibacillaceae</taxon>
        <taxon>Paenibacillus</taxon>
    </lineage>
</organism>
<keyword evidence="3" id="KW-1185">Reference proteome</keyword>
<dbReference type="InterPro" id="IPR004843">
    <property type="entry name" value="Calcineurin-like_PHP"/>
</dbReference>
<sequence length="279" mass="31076">MQLRLIRNNQKLSKVKLFFKSKPVRKAAAQVINFTIIGDSHVGYGNGLSIYKSLLSKAVKTGNKKFVIFGGDNKHGSTGTAADVDYKAFKDVARGILGTKNIPFKASIGNWEDNTRVLFKKYLGNVLGQMNFPGTNGKVKYVWLDNAPGKFSFASINLLKKLDPNFYYIIDCHWPLKVKGITVDPTHVLSQNETDHFFNAIPSNVRNNIIAIFTHHAHTFYEKLTNIYPGFTKTKFYVCGCSGAYQCKCSSSGCGRGYYEAALTINNNQFNLTVKGVKS</sequence>
<evidence type="ECO:0000313" key="2">
    <source>
        <dbReference type="EMBL" id="MCU6790875.1"/>
    </source>
</evidence>
<dbReference type="SUPFAM" id="SSF56300">
    <property type="entry name" value="Metallo-dependent phosphatases"/>
    <property type="match status" value="1"/>
</dbReference>
<feature type="domain" description="Calcineurin-like phosphoesterase" evidence="1">
    <location>
        <begin position="33"/>
        <end position="153"/>
    </location>
</feature>
<dbReference type="Gene3D" id="3.60.21.10">
    <property type="match status" value="1"/>
</dbReference>
<protein>
    <submittedName>
        <fullName evidence="2">Metallophosphoesterase</fullName>
    </submittedName>
</protein>
<dbReference type="InterPro" id="IPR029052">
    <property type="entry name" value="Metallo-depent_PP-like"/>
</dbReference>
<evidence type="ECO:0000313" key="3">
    <source>
        <dbReference type="Proteomes" id="UP001652445"/>
    </source>
</evidence>
<evidence type="ECO:0000259" key="1">
    <source>
        <dbReference type="Pfam" id="PF00149"/>
    </source>
</evidence>
<reference evidence="2 3" key="1">
    <citation type="submission" date="2022-09" db="EMBL/GenBank/DDBJ databases">
        <authorList>
            <person name="Han X.L."/>
            <person name="Wang Q."/>
            <person name="Lu T."/>
        </authorList>
    </citation>
    <scope>NUCLEOTIDE SEQUENCE [LARGE SCALE GENOMIC DNA]</scope>
    <source>
        <strain evidence="2 3">WQ 127069</strain>
    </source>
</reference>